<dbReference type="Pfam" id="PF00395">
    <property type="entry name" value="SLH"/>
    <property type="match status" value="3"/>
</dbReference>
<dbReference type="EMBL" id="JAGGLB010000011">
    <property type="protein sequence ID" value="MBP1991931.1"/>
    <property type="molecule type" value="Genomic_DNA"/>
</dbReference>
<dbReference type="Proteomes" id="UP001519287">
    <property type="component" value="Unassembled WGS sequence"/>
</dbReference>
<evidence type="ECO:0000256" key="1">
    <source>
        <dbReference type="SAM" id="MobiDB-lite"/>
    </source>
</evidence>
<organism evidence="4 5">
    <name type="scientific">Paenibacillus eucommiae</name>
    <dbReference type="NCBI Taxonomy" id="1355755"/>
    <lineage>
        <taxon>Bacteria</taxon>
        <taxon>Bacillati</taxon>
        <taxon>Bacillota</taxon>
        <taxon>Bacilli</taxon>
        <taxon>Bacillales</taxon>
        <taxon>Paenibacillaceae</taxon>
        <taxon>Paenibacillus</taxon>
    </lineage>
</organism>
<dbReference type="RefSeq" id="WP_209972656.1">
    <property type="nucleotide sequence ID" value="NZ_JAGGLB010000011.1"/>
</dbReference>
<feature type="signal peptide" evidence="2">
    <location>
        <begin position="1"/>
        <end position="19"/>
    </location>
</feature>
<comment type="caution">
    <text evidence="4">The sequence shown here is derived from an EMBL/GenBank/DDBJ whole genome shotgun (WGS) entry which is preliminary data.</text>
</comment>
<protein>
    <recommendedName>
        <fullName evidence="3">SLH domain-containing protein</fullName>
    </recommendedName>
</protein>
<keyword evidence="5" id="KW-1185">Reference proteome</keyword>
<evidence type="ECO:0000313" key="5">
    <source>
        <dbReference type="Proteomes" id="UP001519287"/>
    </source>
</evidence>
<feature type="compositionally biased region" description="Low complexity" evidence="1">
    <location>
        <begin position="137"/>
        <end position="147"/>
    </location>
</feature>
<feature type="domain" description="SLH" evidence="3">
    <location>
        <begin position="491"/>
        <end position="551"/>
    </location>
</feature>
<feature type="region of interest" description="Disordered" evidence="1">
    <location>
        <begin position="128"/>
        <end position="147"/>
    </location>
</feature>
<evidence type="ECO:0000256" key="2">
    <source>
        <dbReference type="SAM" id="SignalP"/>
    </source>
</evidence>
<evidence type="ECO:0000313" key="4">
    <source>
        <dbReference type="EMBL" id="MBP1991931.1"/>
    </source>
</evidence>
<sequence length="551" mass="58180">MVKKIMMLCFMLCVCSASLSPGFAKNSIYAASADVKISTSAGKYAVGSQVQINGTSPAGKDITLKVIDNNSYIVHVDAIYAKDNNGTFQFIFTMPETRASSMNIIVGFGSGTGEFAIKKVDIGATFTGGGGGPMGPGSPDNSTNNPNTPSNGIMQLADAANEVVKGNEVTVTFDAAKITELVSKATSTTLEYALKVKAAASVVKVELTPEVLALLTSKNAASVLHLQTGAGDYKLPINQIDLAAVSKQMGLELKDVKVSIVINRTQGESAEAINAFAAQLGAEVLAAPVEFSVTVVGSNGMSQEISVFSTYIAHTIHLSKETDPNTAIGVWYNPDTNTFSPVPTIFDGLNAILYRKGNSLYSVIQHAKTFGDVAGHWAKSDVELLASKLIVNGVADSKFAPDKLITRAEFSALLVRSLGLAEVKAEGFKDVAAADWFSGSVGASQKAGLIDGYEDGTFKPNAMITREQMVTMIIRALKVSDKEVALDQSVLNKFADGASISSWSKEAVAKSITAGIVQGMTDTTFAPQQNASRAQGTVMLKRMLQYLKFIN</sequence>
<dbReference type="PANTHER" id="PTHR43308">
    <property type="entry name" value="OUTER MEMBRANE PROTEIN ALPHA-RELATED"/>
    <property type="match status" value="1"/>
</dbReference>
<name>A0ABS4IYI5_9BACL</name>
<feature type="domain" description="SLH" evidence="3">
    <location>
        <begin position="424"/>
        <end position="487"/>
    </location>
</feature>
<feature type="domain" description="SLH" evidence="3">
    <location>
        <begin position="365"/>
        <end position="423"/>
    </location>
</feature>
<dbReference type="InterPro" id="IPR001119">
    <property type="entry name" value="SLH_dom"/>
</dbReference>
<dbReference type="PANTHER" id="PTHR43308:SF5">
    <property type="entry name" value="S-LAYER PROTEIN _ PEPTIDOGLYCAN ENDO-BETA-N-ACETYLGLUCOSAMINIDASE"/>
    <property type="match status" value="1"/>
</dbReference>
<dbReference type="PROSITE" id="PS51272">
    <property type="entry name" value="SLH"/>
    <property type="match status" value="3"/>
</dbReference>
<gene>
    <name evidence="4" type="ORF">J2Z66_003539</name>
</gene>
<feature type="chain" id="PRO_5046543744" description="SLH domain-containing protein" evidence="2">
    <location>
        <begin position="20"/>
        <end position="551"/>
    </location>
</feature>
<reference evidence="4 5" key="1">
    <citation type="submission" date="2021-03" db="EMBL/GenBank/DDBJ databases">
        <title>Genomic Encyclopedia of Type Strains, Phase IV (KMG-IV): sequencing the most valuable type-strain genomes for metagenomic binning, comparative biology and taxonomic classification.</title>
        <authorList>
            <person name="Goeker M."/>
        </authorList>
    </citation>
    <scope>NUCLEOTIDE SEQUENCE [LARGE SCALE GENOMIC DNA]</scope>
    <source>
        <strain evidence="4 5">DSM 26048</strain>
    </source>
</reference>
<dbReference type="InterPro" id="IPR051465">
    <property type="entry name" value="Cell_Envelope_Struct_Comp"/>
</dbReference>
<keyword evidence="2" id="KW-0732">Signal</keyword>
<evidence type="ECO:0000259" key="3">
    <source>
        <dbReference type="PROSITE" id="PS51272"/>
    </source>
</evidence>
<accession>A0ABS4IYI5</accession>
<proteinExistence type="predicted"/>